<evidence type="ECO:0000313" key="2">
    <source>
        <dbReference type="Proteomes" id="UP001060170"/>
    </source>
</evidence>
<comment type="caution">
    <text evidence="1">The sequence shown here is derived from an EMBL/GenBank/DDBJ whole genome shotgun (WGS) entry which is preliminary data.</text>
</comment>
<dbReference type="EMBL" id="CM045870">
    <property type="protein sequence ID" value="KAI7953726.1"/>
    <property type="molecule type" value="Genomic_DNA"/>
</dbReference>
<reference evidence="2" key="1">
    <citation type="journal article" date="2018" name="BMC Genomics">
        <title>Genomic insights into host adaptation between the wheat stripe rust pathogen (Puccinia striiformis f. sp. tritici) and the barley stripe rust pathogen (Puccinia striiformis f. sp. hordei).</title>
        <authorList>
            <person name="Xia C."/>
            <person name="Wang M."/>
            <person name="Yin C."/>
            <person name="Cornejo O.E."/>
            <person name="Hulbert S.H."/>
            <person name="Chen X."/>
        </authorList>
    </citation>
    <scope>NUCLEOTIDE SEQUENCE [LARGE SCALE GENOMIC DNA]</scope>
    <source>
        <strain evidence="2">93-210</strain>
    </source>
</reference>
<name>A0ACC0EJZ0_9BASI</name>
<evidence type="ECO:0000313" key="1">
    <source>
        <dbReference type="EMBL" id="KAI7953726.1"/>
    </source>
</evidence>
<organism evidence="1 2">
    <name type="scientific">Puccinia striiformis f. sp. tritici</name>
    <dbReference type="NCBI Taxonomy" id="168172"/>
    <lineage>
        <taxon>Eukaryota</taxon>
        <taxon>Fungi</taxon>
        <taxon>Dikarya</taxon>
        <taxon>Basidiomycota</taxon>
        <taxon>Pucciniomycotina</taxon>
        <taxon>Pucciniomycetes</taxon>
        <taxon>Pucciniales</taxon>
        <taxon>Pucciniaceae</taxon>
        <taxon>Puccinia</taxon>
    </lineage>
</organism>
<accession>A0ACC0EJZ0</accession>
<sequence length="1059" mass="121632">MGEPSGQSDLSKTIAYEGYQEQQERLDQMEESMERERLEMEQRMEKERSEMDKERWEMNERIKKMEEMMERMAGSGKKAEPQDVPIPETPRPQTRFASHTPYTEPVRSNNRSQARFETSTPFTHAPATPNPQTGYRTSTSYNLDRSRTRPGYSSRMTSQETPVASPTDHHSFEKDEEIQLPKEGTLKGYLDTKKTTVSFDGTEVEDFIKRIQRMAKLQDCGSKNLALQLPFIIPNQKTSRAMELMEGHKIGNWDLLKKEMIRKWGRATPHRRFTEESIPQLVKKNQEAGGIKSKQEYQKFTGDYEEMIEYFIRMEYPNIQDNNGEILWKALSADLKREVRKELAHDGKLKKTKDGRPITPDLITLKYYVELALDLDDFEEVEEVVTKPPSKKSVAIKDPKEEDPRIAQLEEQVKKLAEAQKSIPPHFGRSASPDPRGKYSTPMECFYCRGKHSVWVCEYWKEDSENNHVRKIAGVYYYPNGSPIMATKDDSVRTLVHRHLEDQRKLSSPVSNPSPDKAVQEPKVSVIELEEWGSWIPPQVPGDQEEFMQTNIGFGLRKSQRVQDKQTSSTNPSEPNKTQTPPLNQEGNKTQGRRKSIPGSWDDEDVEEEEPVETPKSQSTVPVKKKNLVVKSKGEEEPAFKLNESIRKKFYKQTYTLSLEEILKFAPKFLQHLQDAQGEEEERSVSMGRIRTGTPEDFPETGDEESTGLNYTCPVGMVDMAIGKRKIRTLVDTGAEMNIITESLANQLGLVTTEIFMRLRGIGGHYTPIVGLAENIKVTVFPGYSHLANFFIVRGSVHTVLGRPFLADHNIRLELSNAKGEVLSFEDTEGKRLCIPICLPDNPGWHKEPPRLRQNCSFQLHGDYMDQNIQAEVTMEPVEDGSSSSSEAPVIGPTLDPWIAYMAEPVNWAEELGGSSFTVWEWERIQRQEEFDQALWDAPPINNTSWRRMTHRKPAVMFCRVFDESKRPKKLRKGHEWLKELPGGLTDCLDFLVLLNKVTELSFVKNGDWVSKYGNRQGYVNPRMRQKLYDGDGKKWFKKHVRKGAEDQWHRALVVGSQK</sequence>
<proteinExistence type="predicted"/>
<dbReference type="Proteomes" id="UP001060170">
    <property type="component" value="Chromosome 6"/>
</dbReference>
<reference evidence="2" key="2">
    <citation type="journal article" date="2018" name="Mol. Plant Microbe Interact.">
        <title>Genome sequence resources for the wheat stripe rust pathogen (Puccinia striiformis f. sp. tritici) and the barley stripe rust pathogen (Puccinia striiformis f. sp. hordei).</title>
        <authorList>
            <person name="Xia C."/>
            <person name="Wang M."/>
            <person name="Yin C."/>
            <person name="Cornejo O.E."/>
            <person name="Hulbert S.H."/>
            <person name="Chen X."/>
        </authorList>
    </citation>
    <scope>NUCLEOTIDE SEQUENCE [LARGE SCALE GENOMIC DNA]</scope>
    <source>
        <strain evidence="2">93-210</strain>
    </source>
</reference>
<gene>
    <name evidence="1" type="ORF">MJO28_006273</name>
</gene>
<protein>
    <submittedName>
        <fullName evidence="1">Uncharacterized protein</fullName>
    </submittedName>
</protein>
<reference evidence="1 2" key="3">
    <citation type="journal article" date="2022" name="Microbiol. Spectr.">
        <title>Folding features and dynamics of 3D genome architecture in plant fungal pathogens.</title>
        <authorList>
            <person name="Xia C."/>
        </authorList>
    </citation>
    <scope>NUCLEOTIDE SEQUENCE [LARGE SCALE GENOMIC DNA]</scope>
    <source>
        <strain evidence="1 2">93-210</strain>
    </source>
</reference>
<keyword evidence="2" id="KW-1185">Reference proteome</keyword>